<evidence type="ECO:0000313" key="6">
    <source>
        <dbReference type="Proteomes" id="UP000663832"/>
    </source>
</evidence>
<dbReference type="InterPro" id="IPR011042">
    <property type="entry name" value="6-blade_b-propeller_TolB-like"/>
</dbReference>
<evidence type="ECO:0000313" key="4">
    <source>
        <dbReference type="EMBL" id="CAF1259729.1"/>
    </source>
</evidence>
<evidence type="ECO:0000256" key="3">
    <source>
        <dbReference type="SAM" id="Phobius"/>
    </source>
</evidence>
<evidence type="ECO:0008006" key="8">
    <source>
        <dbReference type="Google" id="ProtNLM"/>
    </source>
</evidence>
<dbReference type="InterPro" id="IPR050952">
    <property type="entry name" value="TRIM-NHL_E3_ligases"/>
</dbReference>
<evidence type="ECO:0000313" key="7">
    <source>
        <dbReference type="Proteomes" id="UP000663877"/>
    </source>
</evidence>
<dbReference type="OrthoDB" id="10361260at2759"/>
<dbReference type="EMBL" id="CAJNOI010000371">
    <property type="protein sequence ID" value="CAF1259729.1"/>
    <property type="molecule type" value="Genomic_DNA"/>
</dbReference>
<dbReference type="CDD" id="cd05819">
    <property type="entry name" value="NHL"/>
    <property type="match status" value="1"/>
</dbReference>
<keyword evidence="6" id="KW-1185">Reference proteome</keyword>
<comment type="caution">
    <text evidence="4">The sequence shown here is derived from an EMBL/GenBank/DDBJ whole genome shotgun (WGS) entry which is preliminary data.</text>
</comment>
<dbReference type="PANTHER" id="PTHR24104">
    <property type="entry name" value="E3 UBIQUITIN-PROTEIN LIGASE NHLRC1-RELATED"/>
    <property type="match status" value="1"/>
</dbReference>
<dbReference type="AlphaFoldDB" id="A0A815AQ38"/>
<dbReference type="PROSITE" id="PS51125">
    <property type="entry name" value="NHL"/>
    <property type="match status" value="2"/>
</dbReference>
<feature type="repeat" description="NHL" evidence="2">
    <location>
        <begin position="164"/>
        <end position="204"/>
    </location>
</feature>
<dbReference type="EMBL" id="CAJNOM010000714">
    <property type="protein sequence ID" value="CAF1548468.1"/>
    <property type="molecule type" value="Genomic_DNA"/>
</dbReference>
<feature type="repeat" description="NHL" evidence="2">
    <location>
        <begin position="409"/>
        <end position="446"/>
    </location>
</feature>
<keyword evidence="3" id="KW-0472">Membrane</keyword>
<dbReference type="Proteomes" id="UP000663877">
    <property type="component" value="Unassembled WGS sequence"/>
</dbReference>
<keyword evidence="3" id="KW-1133">Transmembrane helix</keyword>
<evidence type="ECO:0000256" key="1">
    <source>
        <dbReference type="ARBA" id="ARBA00022737"/>
    </source>
</evidence>
<keyword evidence="1" id="KW-0677">Repeat</keyword>
<dbReference type="Gene3D" id="2.120.10.30">
    <property type="entry name" value="TolB, C-terminal domain"/>
    <property type="match status" value="3"/>
</dbReference>
<protein>
    <recommendedName>
        <fullName evidence="8">NHL repeat containing protein</fullName>
    </recommendedName>
</protein>
<feature type="transmembrane region" description="Helical" evidence="3">
    <location>
        <begin position="34"/>
        <end position="55"/>
    </location>
</feature>
<gene>
    <name evidence="4" type="ORF">BJG266_LOCUS30055</name>
    <name evidence="5" type="ORF">QVE165_LOCUS46878</name>
</gene>
<keyword evidence="3" id="KW-0812">Transmembrane</keyword>
<dbReference type="SUPFAM" id="SSF101898">
    <property type="entry name" value="NHL repeat"/>
    <property type="match status" value="1"/>
</dbReference>
<organism evidence="4 7">
    <name type="scientific">Adineta steineri</name>
    <dbReference type="NCBI Taxonomy" id="433720"/>
    <lineage>
        <taxon>Eukaryota</taxon>
        <taxon>Metazoa</taxon>
        <taxon>Spiralia</taxon>
        <taxon>Gnathifera</taxon>
        <taxon>Rotifera</taxon>
        <taxon>Eurotatoria</taxon>
        <taxon>Bdelloidea</taxon>
        <taxon>Adinetida</taxon>
        <taxon>Adinetidae</taxon>
        <taxon>Adineta</taxon>
    </lineage>
</organism>
<evidence type="ECO:0000256" key="2">
    <source>
        <dbReference type="PROSITE-ProRule" id="PRU00504"/>
    </source>
</evidence>
<name>A0A815AQ38_9BILA</name>
<dbReference type="InterPro" id="IPR001258">
    <property type="entry name" value="NHL_repeat"/>
</dbReference>
<dbReference type="Pfam" id="PF01436">
    <property type="entry name" value="NHL"/>
    <property type="match status" value="2"/>
</dbReference>
<accession>A0A815AQ38</accession>
<dbReference type="Proteomes" id="UP000663832">
    <property type="component" value="Unassembled WGS sequence"/>
</dbReference>
<reference evidence="4" key="1">
    <citation type="submission" date="2021-02" db="EMBL/GenBank/DDBJ databases">
        <authorList>
            <person name="Nowell W R."/>
        </authorList>
    </citation>
    <scope>NUCLEOTIDE SEQUENCE</scope>
</reference>
<proteinExistence type="predicted"/>
<sequence length="448" mass="50100">MNINNRVGPDESTVVNLNTARLRTLLEHFRKRKLIWIILSIIFIAAIIIILTIIVTGNKTKKEKTPTIEIATATTTEITTATTTEISTEISAEITTEISAEITTVTTTTTTTTTTTITTTTTTATVATTTITTTTMTSEQLIPPVVISNNTKWKQNAVTVAGGHGRGNQLNQLNLPFGIYVDNDDDSIYIADTENHRIVKWEFGADKGQIVAGGNEQGSGMHQLNYPVDVILDKEKKYLIICDHRNIRVMQWSLQNSQDRLILIYPIVCWGLAMDNNGDLYICDWGKREVRRWRQGDKQGTLVAGGHGEGNHLDQFYEPNYIFVDENHSVYVADYRNNRVMKWMKNMTEGILVAPGQVSSENPNSLFYPKSVIVDHMGNIYVSNGQSHQITRWSSGAVEGAPVVGEKNIGSGPTQFKYPSDLSFDRHGNLYVADRDNHRIQKFFIDLD</sequence>
<evidence type="ECO:0000313" key="5">
    <source>
        <dbReference type="EMBL" id="CAF1548468.1"/>
    </source>
</evidence>